<gene>
    <name evidence="2" type="ORF">I206_00324</name>
    <name evidence="3" type="ORF">I206_101002</name>
</gene>
<dbReference type="GeneID" id="30168693"/>
<evidence type="ECO:0000313" key="3">
    <source>
        <dbReference type="EMBL" id="WWC67095.1"/>
    </source>
</evidence>
<protein>
    <submittedName>
        <fullName evidence="2">Uncharacterized protein</fullName>
    </submittedName>
</protein>
<feature type="region of interest" description="Disordered" evidence="1">
    <location>
        <begin position="1"/>
        <end position="47"/>
    </location>
</feature>
<dbReference type="AlphaFoldDB" id="A0A1B9IC38"/>
<dbReference type="EMBL" id="CP144519">
    <property type="protein sequence ID" value="WWC67095.1"/>
    <property type="molecule type" value="Genomic_DNA"/>
</dbReference>
<feature type="compositionally biased region" description="Basic and acidic residues" evidence="1">
    <location>
        <begin position="1"/>
        <end position="14"/>
    </location>
</feature>
<reference evidence="2" key="3">
    <citation type="submission" date="2016-07" db="EMBL/GenBank/DDBJ databases">
        <title>Evolution of pathogenesis and genome organization in the Tremellales.</title>
        <authorList>
            <person name="Cuomo C."/>
            <person name="Litvintseva A."/>
            <person name="Heitman J."/>
            <person name="Chen Y."/>
            <person name="Sun S."/>
            <person name="Springer D."/>
            <person name="Dromer F."/>
            <person name="Young S."/>
            <person name="Zeng Q."/>
            <person name="Chapman S."/>
            <person name="Gujja S."/>
            <person name="Saif S."/>
            <person name="Birren B."/>
        </authorList>
    </citation>
    <scope>NUCLEOTIDE SEQUENCE</scope>
    <source>
        <strain evidence="2">CBS 10737</strain>
    </source>
</reference>
<accession>A0A1B9IC38</accession>
<keyword evidence="4" id="KW-1185">Reference proteome</keyword>
<reference evidence="2" key="1">
    <citation type="submission" date="2013-07" db="EMBL/GenBank/DDBJ databases">
        <title>The Genome Sequence of Cryptococcus pinus CBS10737.</title>
        <authorList>
            <consortium name="The Broad Institute Genome Sequencing Platform"/>
            <person name="Cuomo C."/>
            <person name="Litvintseva A."/>
            <person name="Chen Y."/>
            <person name="Heitman J."/>
            <person name="Sun S."/>
            <person name="Springer D."/>
            <person name="Dromer F."/>
            <person name="Young S.K."/>
            <person name="Zeng Q."/>
            <person name="Gargeya S."/>
            <person name="Fitzgerald M."/>
            <person name="Abouelleil A."/>
            <person name="Alvarado L."/>
            <person name="Berlin A.M."/>
            <person name="Chapman S.B."/>
            <person name="Dewar J."/>
            <person name="Goldberg J."/>
            <person name="Griggs A."/>
            <person name="Gujja S."/>
            <person name="Hansen M."/>
            <person name="Howarth C."/>
            <person name="Imamovic A."/>
            <person name="Larimer J."/>
            <person name="McCowan C."/>
            <person name="Murphy C."/>
            <person name="Pearson M."/>
            <person name="Priest M."/>
            <person name="Roberts A."/>
            <person name="Saif S."/>
            <person name="Shea T."/>
            <person name="Sykes S."/>
            <person name="Wortman J."/>
            <person name="Nusbaum C."/>
            <person name="Birren B."/>
        </authorList>
    </citation>
    <scope>NUCLEOTIDE SEQUENCE [LARGE SCALE GENOMIC DNA]</scope>
    <source>
        <strain evidence="2">CBS 10737</strain>
    </source>
</reference>
<dbReference type="KEGG" id="kpin:30168693"/>
<evidence type="ECO:0000313" key="2">
    <source>
        <dbReference type="EMBL" id="OCF53023.1"/>
    </source>
</evidence>
<dbReference type="RefSeq" id="XP_019014242.1">
    <property type="nucleotide sequence ID" value="XM_019152104.1"/>
</dbReference>
<reference evidence="3" key="4">
    <citation type="submission" date="2024-02" db="EMBL/GenBank/DDBJ databases">
        <title>Comparative genomics of Cryptococcus and Kwoniella reveals pathogenesis evolution and contrasting modes of karyotype evolution via chromosome fusion or intercentromeric recombination.</title>
        <authorList>
            <person name="Coelho M.A."/>
            <person name="David-Palma M."/>
            <person name="Shea T."/>
            <person name="Bowers K."/>
            <person name="McGinley-Smith S."/>
            <person name="Mohammad A.W."/>
            <person name="Gnirke A."/>
            <person name="Yurkov A.M."/>
            <person name="Nowrousian M."/>
            <person name="Sun S."/>
            <person name="Cuomo C.A."/>
            <person name="Heitman J."/>
        </authorList>
    </citation>
    <scope>NUCLEOTIDE SEQUENCE</scope>
    <source>
        <strain evidence="3">CBS 10737</strain>
    </source>
</reference>
<name>A0A1B9IC38_9TREE</name>
<dbReference type="Proteomes" id="UP000094020">
    <property type="component" value="Chromosome 1"/>
</dbReference>
<proteinExistence type="predicted"/>
<reference evidence="3" key="2">
    <citation type="submission" date="2013-07" db="EMBL/GenBank/DDBJ databases">
        <authorList>
            <consortium name="The Broad Institute Genome Sequencing Platform"/>
            <person name="Cuomo C."/>
            <person name="Litvintseva A."/>
            <person name="Chen Y."/>
            <person name="Heitman J."/>
            <person name="Sun S."/>
            <person name="Springer D."/>
            <person name="Dromer F."/>
            <person name="Young S.K."/>
            <person name="Zeng Q."/>
            <person name="Gargeya S."/>
            <person name="Fitzgerald M."/>
            <person name="Abouelleil A."/>
            <person name="Alvarado L."/>
            <person name="Berlin A.M."/>
            <person name="Chapman S.B."/>
            <person name="Dewar J."/>
            <person name="Goldberg J."/>
            <person name="Griggs A."/>
            <person name="Gujja S."/>
            <person name="Hansen M."/>
            <person name="Howarth C."/>
            <person name="Imamovic A."/>
            <person name="Larimer J."/>
            <person name="McCowan C."/>
            <person name="Murphy C."/>
            <person name="Pearson M."/>
            <person name="Priest M."/>
            <person name="Roberts A."/>
            <person name="Saif S."/>
            <person name="Shea T."/>
            <person name="Sykes S."/>
            <person name="Wortman J."/>
            <person name="Nusbaum C."/>
            <person name="Birren B."/>
        </authorList>
    </citation>
    <scope>NUCLEOTIDE SEQUENCE</scope>
    <source>
        <strain evidence="3">CBS 10737</strain>
    </source>
</reference>
<evidence type="ECO:0000256" key="1">
    <source>
        <dbReference type="SAM" id="MobiDB-lite"/>
    </source>
</evidence>
<sequence>MTIKRQRTDGDHLYVGRIDVPPSDTGTQMEQSTDQRSAEEGGQSAEISNVSKITEKPSSFGFNATLTKLEPTFQTEEVCLLDGIPDLGLKVSKESYQIATRLHEPGDFQGTPHLVAHDGPQSTIWRRTKVAPDPSKRDTWEAYPTSFSIEKKW</sequence>
<feature type="compositionally biased region" description="Polar residues" evidence="1">
    <location>
        <begin position="24"/>
        <end position="35"/>
    </location>
</feature>
<dbReference type="EMBL" id="KI894007">
    <property type="protein sequence ID" value="OCF53023.1"/>
    <property type="molecule type" value="Genomic_DNA"/>
</dbReference>
<organism evidence="2">
    <name type="scientific">Kwoniella pini CBS 10737</name>
    <dbReference type="NCBI Taxonomy" id="1296096"/>
    <lineage>
        <taxon>Eukaryota</taxon>
        <taxon>Fungi</taxon>
        <taxon>Dikarya</taxon>
        <taxon>Basidiomycota</taxon>
        <taxon>Agaricomycotina</taxon>
        <taxon>Tremellomycetes</taxon>
        <taxon>Tremellales</taxon>
        <taxon>Cryptococcaceae</taxon>
        <taxon>Kwoniella</taxon>
    </lineage>
</organism>
<evidence type="ECO:0000313" key="4">
    <source>
        <dbReference type="Proteomes" id="UP000094020"/>
    </source>
</evidence>